<dbReference type="InterPro" id="IPR032816">
    <property type="entry name" value="VTT_dom"/>
</dbReference>
<dbReference type="Pfam" id="PF09335">
    <property type="entry name" value="VTT_dom"/>
    <property type="match status" value="1"/>
</dbReference>
<dbReference type="GO" id="GO:0005886">
    <property type="term" value="C:plasma membrane"/>
    <property type="evidence" value="ECO:0007669"/>
    <property type="project" value="TreeGrafter"/>
</dbReference>
<feature type="transmembrane region" description="Helical" evidence="2">
    <location>
        <begin position="6"/>
        <end position="29"/>
    </location>
</feature>
<dbReference type="EMBL" id="CP018866">
    <property type="protein sequence ID" value="AST90420.1"/>
    <property type="molecule type" value="Genomic_DNA"/>
</dbReference>
<sequence>MENFFLQLFEFFAGLGVWGIALGLMVEVIPSEIVLGYGGYLIAIGEIGMVGAFVAGVVGGTIAQLFLYWAGSLGGRPFLERYGKYLLIKKSHLDVSEKWFQQYGPVVVFAARFVPVVRHAISIPAGVAKMPVSTFIFYTVAAVIPWTILFLYLGFQLGENWREIKEVAQPFIIPLIVLMVLGVVGYFIYDRKKK</sequence>
<dbReference type="PANTHER" id="PTHR42709:SF8">
    <property type="entry name" value="UNDECAPRENYL PHOSPHATE TRANSPORTER A"/>
    <property type="match status" value="1"/>
</dbReference>
<evidence type="ECO:0000259" key="3">
    <source>
        <dbReference type="Pfam" id="PF09335"/>
    </source>
</evidence>
<keyword evidence="2" id="KW-1133">Transmembrane helix</keyword>
<dbReference type="RefSeq" id="WP_066420651.1">
    <property type="nucleotide sequence ID" value="NZ_CP018866.1"/>
</dbReference>
<dbReference type="InterPro" id="IPR051311">
    <property type="entry name" value="DedA_domain"/>
</dbReference>
<dbReference type="AlphaFoldDB" id="A0A223KLN8"/>
<comment type="similarity">
    <text evidence="1">Belongs to the DedA family.</text>
</comment>
<dbReference type="KEGG" id="bcoh:BC6307_03600"/>
<feature type="transmembrane region" description="Helical" evidence="2">
    <location>
        <begin position="135"/>
        <end position="155"/>
    </location>
</feature>
<organism evidence="4 5">
    <name type="scientific">Sutcliffiella cohnii</name>
    <dbReference type="NCBI Taxonomy" id="33932"/>
    <lineage>
        <taxon>Bacteria</taxon>
        <taxon>Bacillati</taxon>
        <taxon>Bacillota</taxon>
        <taxon>Bacilli</taxon>
        <taxon>Bacillales</taxon>
        <taxon>Bacillaceae</taxon>
        <taxon>Sutcliffiella</taxon>
    </lineage>
</organism>
<feature type="transmembrane region" description="Helical" evidence="2">
    <location>
        <begin position="167"/>
        <end position="189"/>
    </location>
</feature>
<name>A0A223KLN8_9BACI</name>
<gene>
    <name evidence="4" type="ORF">BC6307_03600</name>
</gene>
<evidence type="ECO:0000256" key="2">
    <source>
        <dbReference type="SAM" id="Phobius"/>
    </source>
</evidence>
<feature type="transmembrane region" description="Helical" evidence="2">
    <location>
        <begin position="41"/>
        <end position="69"/>
    </location>
</feature>
<reference evidence="4 5" key="1">
    <citation type="submission" date="2016-12" db="EMBL/GenBank/DDBJ databases">
        <title>The whole genome sequencing and assembly of Bacillus cohnii DSM 6307T strain.</title>
        <authorList>
            <person name="Lee Y.-J."/>
            <person name="Yi H."/>
            <person name="Bahn Y.-S."/>
            <person name="Kim J.F."/>
            <person name="Lee D.-W."/>
        </authorList>
    </citation>
    <scope>NUCLEOTIDE SEQUENCE [LARGE SCALE GENOMIC DNA]</scope>
    <source>
        <strain evidence="4 5">DSM 6307</strain>
    </source>
</reference>
<feature type="domain" description="VTT" evidence="3">
    <location>
        <begin position="29"/>
        <end position="155"/>
    </location>
</feature>
<evidence type="ECO:0000313" key="4">
    <source>
        <dbReference type="EMBL" id="AST90420.1"/>
    </source>
</evidence>
<keyword evidence="2" id="KW-0472">Membrane</keyword>
<protein>
    <submittedName>
        <fullName evidence="4">DedA family protein</fullName>
    </submittedName>
</protein>
<dbReference type="STRING" id="1314751.GCA_001591425_04384"/>
<accession>A0A223KLN8</accession>
<dbReference type="PANTHER" id="PTHR42709">
    <property type="entry name" value="ALKALINE PHOSPHATASE LIKE PROTEIN"/>
    <property type="match status" value="1"/>
</dbReference>
<dbReference type="Proteomes" id="UP000215224">
    <property type="component" value="Chromosome"/>
</dbReference>
<evidence type="ECO:0000256" key="1">
    <source>
        <dbReference type="ARBA" id="ARBA00010792"/>
    </source>
</evidence>
<keyword evidence="5" id="KW-1185">Reference proteome</keyword>
<evidence type="ECO:0000313" key="5">
    <source>
        <dbReference type="Proteomes" id="UP000215224"/>
    </source>
</evidence>
<proteinExistence type="inferred from homology"/>
<keyword evidence="2" id="KW-0812">Transmembrane</keyword>